<evidence type="ECO:0000313" key="2">
    <source>
        <dbReference type="EMBL" id="KAF6135576.1"/>
    </source>
</evidence>
<feature type="region of interest" description="Disordered" evidence="1">
    <location>
        <begin position="1"/>
        <end position="23"/>
    </location>
</feature>
<comment type="caution">
    <text evidence="2">The sequence shown here is derived from an EMBL/GenBank/DDBJ whole genome shotgun (WGS) entry which is preliminary data.</text>
</comment>
<evidence type="ECO:0000313" key="3">
    <source>
        <dbReference type="Proteomes" id="UP000541444"/>
    </source>
</evidence>
<dbReference type="EMBL" id="JACGCM010002784">
    <property type="protein sequence ID" value="KAF6135576.1"/>
    <property type="molecule type" value="Genomic_DNA"/>
</dbReference>
<dbReference type="InterPro" id="IPR044706">
    <property type="entry name" value="AUG5_plant"/>
</dbReference>
<organism evidence="2 3">
    <name type="scientific">Kingdonia uniflora</name>
    <dbReference type="NCBI Taxonomy" id="39325"/>
    <lineage>
        <taxon>Eukaryota</taxon>
        <taxon>Viridiplantae</taxon>
        <taxon>Streptophyta</taxon>
        <taxon>Embryophyta</taxon>
        <taxon>Tracheophyta</taxon>
        <taxon>Spermatophyta</taxon>
        <taxon>Magnoliopsida</taxon>
        <taxon>Ranunculales</taxon>
        <taxon>Circaeasteraceae</taxon>
        <taxon>Kingdonia</taxon>
    </lineage>
</organism>
<evidence type="ECO:0000256" key="1">
    <source>
        <dbReference type="SAM" id="MobiDB-lite"/>
    </source>
</evidence>
<dbReference type="OrthoDB" id="1746293at2759"/>
<dbReference type="Proteomes" id="UP000541444">
    <property type="component" value="Unassembled WGS sequence"/>
</dbReference>
<dbReference type="GO" id="GO:0051225">
    <property type="term" value="P:spindle assembly"/>
    <property type="evidence" value="ECO:0007669"/>
    <property type="project" value="InterPro"/>
</dbReference>
<proteinExistence type="predicted"/>
<dbReference type="Pfam" id="PF14817">
    <property type="entry name" value="HAUS5"/>
    <property type="match status" value="1"/>
</dbReference>
<dbReference type="PANTHER" id="PTHR34968:SF1">
    <property type="entry name" value="AUGMIN SUBUNIT 5"/>
    <property type="match status" value="1"/>
</dbReference>
<gene>
    <name evidence="2" type="ORF">GIB67_015429</name>
</gene>
<dbReference type="InterPro" id="IPR029131">
    <property type="entry name" value="HAUS5"/>
</dbReference>
<dbReference type="GO" id="GO:0005876">
    <property type="term" value="C:spindle microtubule"/>
    <property type="evidence" value="ECO:0007669"/>
    <property type="project" value="InterPro"/>
</dbReference>
<keyword evidence="3" id="KW-1185">Reference proteome</keyword>
<accession>A0A7J7KYY4</accession>
<sequence>MSYEEEEEVEVGRVGNVGEDGDRGRRTRVREVVKGQATRARLWEISRRMSKLGLVPLRRLMKDVLNFWDIALSWMNENFYEMMRVIEGLNRDLVCEGWHVNEWVNVVSFYSRKGTWKVGTYHIQCNPEKPWLFDLCFTGHGWDNTRPKRVNIDTFGDAITTGQDAAAFWDQQPLATREYASSTVIPACKVVADLSNNAKDLKEKEVSAFYRSPDNSLCMLPSTSQISIEAINRSLLENMGANGSTGTEALGTAERNAALFTARAGARDPSAVPSICRVSAALQLHAGKHELIDLLKMNQKSWRRIWTMIQLHWNMEKMEMVM</sequence>
<dbReference type="AlphaFoldDB" id="A0A7J7KYY4"/>
<name>A0A7J7KYY4_9MAGN</name>
<dbReference type="GO" id="GO:0070652">
    <property type="term" value="C:HAUS complex"/>
    <property type="evidence" value="ECO:0007669"/>
    <property type="project" value="InterPro"/>
</dbReference>
<dbReference type="PANTHER" id="PTHR34968">
    <property type="entry name" value="AUGMIN SUBUNIT 5"/>
    <property type="match status" value="1"/>
</dbReference>
<protein>
    <submittedName>
        <fullName evidence="2">Uncharacterized protein</fullName>
    </submittedName>
</protein>
<reference evidence="2 3" key="1">
    <citation type="journal article" date="2020" name="IScience">
        <title>Genome Sequencing of the Endangered Kingdonia uniflora (Circaeasteraceae, Ranunculales) Reveals Potential Mechanisms of Evolutionary Specialization.</title>
        <authorList>
            <person name="Sun Y."/>
            <person name="Deng T."/>
            <person name="Zhang A."/>
            <person name="Moore M.J."/>
            <person name="Landis J.B."/>
            <person name="Lin N."/>
            <person name="Zhang H."/>
            <person name="Zhang X."/>
            <person name="Huang J."/>
            <person name="Zhang X."/>
            <person name="Sun H."/>
            <person name="Wang H."/>
        </authorList>
    </citation>
    <scope>NUCLEOTIDE SEQUENCE [LARGE SCALE GENOMIC DNA]</scope>
    <source>
        <strain evidence="2">TB1705</strain>
        <tissue evidence="2">Leaf</tissue>
    </source>
</reference>